<evidence type="ECO:0000256" key="2">
    <source>
        <dbReference type="PIRSR" id="PIRSR601310-3"/>
    </source>
</evidence>
<dbReference type="PANTHER" id="PTHR23089">
    <property type="entry name" value="HISTIDINE TRIAD HIT PROTEIN"/>
    <property type="match status" value="1"/>
</dbReference>
<gene>
    <name evidence="5" type="ORF">EDD42_1691</name>
</gene>
<dbReference type="PRINTS" id="PR00332">
    <property type="entry name" value="HISTRIAD"/>
</dbReference>
<evidence type="ECO:0000256" key="1">
    <source>
        <dbReference type="PIRSR" id="PIRSR601310-1"/>
    </source>
</evidence>
<dbReference type="Pfam" id="PF11969">
    <property type="entry name" value="DcpS_C"/>
    <property type="match status" value="1"/>
</dbReference>
<sequence>MTIHQPAHEAATNLRLVDMSEAPSVFSRIVSGEIPTTLLAETDRVIAFADIAPQAPVHLLVVPKTAEYRDVVELAAGDPSLLAEMVEVASSLAKEHTGGEFRLVFNTGESAGQTVFHVHAHVLGGSLQEGTLGGA</sequence>
<dbReference type="InterPro" id="IPR036265">
    <property type="entry name" value="HIT-like_sf"/>
</dbReference>
<dbReference type="GO" id="GO:0003824">
    <property type="term" value="F:catalytic activity"/>
    <property type="evidence" value="ECO:0007669"/>
    <property type="project" value="InterPro"/>
</dbReference>
<evidence type="ECO:0000256" key="3">
    <source>
        <dbReference type="PROSITE-ProRule" id="PRU00464"/>
    </source>
</evidence>
<evidence type="ECO:0000313" key="5">
    <source>
        <dbReference type="EMBL" id="ROR81624.1"/>
    </source>
</evidence>
<dbReference type="EMBL" id="RKHL01000001">
    <property type="protein sequence ID" value="ROR81624.1"/>
    <property type="molecule type" value="Genomic_DNA"/>
</dbReference>
<feature type="active site" description="Tele-AMP-histidine intermediate" evidence="1">
    <location>
        <position position="119"/>
    </location>
</feature>
<dbReference type="Proteomes" id="UP000266915">
    <property type="component" value="Unassembled WGS sequence"/>
</dbReference>
<feature type="domain" description="HIT" evidence="4">
    <location>
        <begin position="25"/>
        <end position="132"/>
    </location>
</feature>
<name>A0A3N2C2U6_9MICO</name>
<proteinExistence type="predicted"/>
<dbReference type="Gene3D" id="3.30.428.10">
    <property type="entry name" value="HIT-like"/>
    <property type="match status" value="1"/>
</dbReference>
<reference evidence="5 6" key="1">
    <citation type="submission" date="2018-11" db="EMBL/GenBank/DDBJ databases">
        <title>Sequencing the genomes of 1000 actinobacteria strains.</title>
        <authorList>
            <person name="Klenk H.-P."/>
        </authorList>
    </citation>
    <scope>NUCLEOTIDE SEQUENCE [LARGE SCALE GENOMIC DNA]</scope>
    <source>
        <strain evidence="5 6">DSM 14012</strain>
    </source>
</reference>
<dbReference type="InterPro" id="IPR001310">
    <property type="entry name" value="Histidine_triad_HIT"/>
</dbReference>
<dbReference type="AlphaFoldDB" id="A0A3N2C2U6"/>
<comment type="caution">
    <text evidence="5">The sequence shown here is derived from an EMBL/GenBank/DDBJ whole genome shotgun (WGS) entry which is preliminary data.</text>
</comment>
<dbReference type="PROSITE" id="PS51084">
    <property type="entry name" value="HIT_2"/>
    <property type="match status" value="1"/>
</dbReference>
<evidence type="ECO:0000259" key="4">
    <source>
        <dbReference type="PROSITE" id="PS51084"/>
    </source>
</evidence>
<dbReference type="SUPFAM" id="SSF54197">
    <property type="entry name" value="HIT-like"/>
    <property type="match status" value="1"/>
</dbReference>
<protein>
    <submittedName>
        <fullName evidence="5">Histidine triad (HIT) family protein</fullName>
    </submittedName>
</protein>
<keyword evidence="6" id="KW-1185">Reference proteome</keyword>
<feature type="short sequence motif" description="Histidine triad motif" evidence="2 3">
    <location>
        <begin position="117"/>
        <end position="121"/>
    </location>
</feature>
<organism evidence="5 6">
    <name type="scientific">Plantibacter flavus</name>
    <dbReference type="NCBI Taxonomy" id="150123"/>
    <lineage>
        <taxon>Bacteria</taxon>
        <taxon>Bacillati</taxon>
        <taxon>Actinomycetota</taxon>
        <taxon>Actinomycetes</taxon>
        <taxon>Micrococcales</taxon>
        <taxon>Microbacteriaceae</taxon>
        <taxon>Plantibacter</taxon>
    </lineage>
</organism>
<dbReference type="InterPro" id="IPR011146">
    <property type="entry name" value="HIT-like"/>
</dbReference>
<evidence type="ECO:0000313" key="6">
    <source>
        <dbReference type="Proteomes" id="UP000266915"/>
    </source>
</evidence>
<accession>A0A3N2C2U6</accession>